<feature type="chain" id="PRO_5046983471" evidence="2">
    <location>
        <begin position="22"/>
        <end position="100"/>
    </location>
</feature>
<reference evidence="4 5" key="1">
    <citation type="submission" date="2023-08" db="EMBL/GenBank/DDBJ databases">
        <title>Nocardioides seae sp. nov., a bacterium isolated from a soil.</title>
        <authorList>
            <person name="Wang X."/>
        </authorList>
    </citation>
    <scope>NUCLEOTIDE SEQUENCE [LARGE SCALE GENOMIC DNA]</scope>
    <source>
        <strain evidence="4 5">YZH12</strain>
    </source>
</reference>
<dbReference type="InterPro" id="IPR025637">
    <property type="entry name" value="DUF4333"/>
</dbReference>
<dbReference type="RefSeq" id="WP_315731270.1">
    <property type="nucleotide sequence ID" value="NZ_JAVYII010000001.1"/>
</dbReference>
<feature type="signal peptide" evidence="2">
    <location>
        <begin position="1"/>
        <end position="21"/>
    </location>
</feature>
<organism evidence="4 5">
    <name type="scientific">Nocardioides imazamoxiresistens</name>
    <dbReference type="NCBI Taxonomy" id="3231893"/>
    <lineage>
        <taxon>Bacteria</taxon>
        <taxon>Bacillati</taxon>
        <taxon>Actinomycetota</taxon>
        <taxon>Actinomycetes</taxon>
        <taxon>Propionibacteriales</taxon>
        <taxon>Nocardioidaceae</taxon>
        <taxon>Nocardioides</taxon>
    </lineage>
</organism>
<keyword evidence="2" id="KW-0732">Signal</keyword>
<dbReference type="Pfam" id="PF14230">
    <property type="entry name" value="DUF4333"/>
    <property type="match status" value="1"/>
</dbReference>
<sequence>MNRLALALTAAGAALALTACSAGSVESDDVEDKISSELTQQTGTEPDEVDCPEDLDAEEGATMTCVLTAEDGSTIDVDVEVTEVDGNDVSFDIQVADAPN</sequence>
<dbReference type="EMBL" id="JAVYII010000001">
    <property type="protein sequence ID" value="MDT9592074.1"/>
    <property type="molecule type" value="Genomic_DNA"/>
</dbReference>
<feature type="region of interest" description="Disordered" evidence="1">
    <location>
        <begin position="24"/>
        <end position="51"/>
    </location>
</feature>
<dbReference type="PROSITE" id="PS51257">
    <property type="entry name" value="PROKAR_LIPOPROTEIN"/>
    <property type="match status" value="1"/>
</dbReference>
<comment type="caution">
    <text evidence="4">The sequence shown here is derived from an EMBL/GenBank/DDBJ whole genome shotgun (WGS) entry which is preliminary data.</text>
</comment>
<keyword evidence="5" id="KW-1185">Reference proteome</keyword>
<name>A0ABU3PS64_9ACTN</name>
<accession>A0ABU3PS64</accession>
<evidence type="ECO:0000256" key="2">
    <source>
        <dbReference type="SAM" id="SignalP"/>
    </source>
</evidence>
<evidence type="ECO:0000313" key="4">
    <source>
        <dbReference type="EMBL" id="MDT9592074.1"/>
    </source>
</evidence>
<evidence type="ECO:0000256" key="1">
    <source>
        <dbReference type="SAM" id="MobiDB-lite"/>
    </source>
</evidence>
<evidence type="ECO:0000313" key="5">
    <source>
        <dbReference type="Proteomes" id="UP001268542"/>
    </source>
</evidence>
<dbReference type="Proteomes" id="UP001268542">
    <property type="component" value="Unassembled WGS sequence"/>
</dbReference>
<evidence type="ECO:0000259" key="3">
    <source>
        <dbReference type="Pfam" id="PF14230"/>
    </source>
</evidence>
<feature type="domain" description="DUF4333" evidence="3">
    <location>
        <begin position="16"/>
        <end position="86"/>
    </location>
</feature>
<protein>
    <submittedName>
        <fullName evidence="4">DUF4333 domain-containing protein</fullName>
    </submittedName>
</protein>
<proteinExistence type="predicted"/>
<gene>
    <name evidence="4" type="ORF">RDV89_03295</name>
</gene>